<dbReference type="GO" id="GO:0046872">
    <property type="term" value="F:metal ion binding"/>
    <property type="evidence" value="ECO:0007669"/>
    <property type="project" value="UniProtKB-KW"/>
</dbReference>
<evidence type="ECO:0000256" key="4">
    <source>
        <dbReference type="ARBA" id="ARBA00022833"/>
    </source>
</evidence>
<sequence length="327" mass="36110">MHPAATEHDDDLVRAHRSLGDFDLTICSDGPFLLDGGAMFGVVPKTLWSRRMAADANNCVFLGLNSVIVRTGNAVVVIETGVGNKLPAKSREIHQNHERLLDSYAAAGLGLEEVTHVVNTHLHFDHCGWNTTLGDDGIVRPTFPNARYFAAAGELAHGRLQLDRDRVSYLGPNYNPLIQSGQLTLIDPDGIDRFTPTDARLQAVDAEGRELPPVNIQTSLEITPGIRVERFPGHTETMLAVHIESGNEHACFIGDLCPTSHHLDATWVMGYDLDPITCIEQRKRFLKSSISEDWLVLFPHDHHTPMAKLAWNDKGKPVVERGEGNSR</sequence>
<keyword evidence="3" id="KW-0378">Hydrolase</keyword>
<organism evidence="6 7">
    <name type="scientific">Bryocella elongata</name>
    <dbReference type="NCBI Taxonomy" id="863522"/>
    <lineage>
        <taxon>Bacteria</taxon>
        <taxon>Pseudomonadati</taxon>
        <taxon>Acidobacteriota</taxon>
        <taxon>Terriglobia</taxon>
        <taxon>Terriglobales</taxon>
        <taxon>Acidobacteriaceae</taxon>
        <taxon>Bryocella</taxon>
    </lineage>
</organism>
<dbReference type="GO" id="GO:0016787">
    <property type="term" value="F:hydrolase activity"/>
    <property type="evidence" value="ECO:0007669"/>
    <property type="project" value="UniProtKB-KW"/>
</dbReference>
<keyword evidence="7" id="KW-1185">Reference proteome</keyword>
<dbReference type="SUPFAM" id="SSF56281">
    <property type="entry name" value="Metallo-hydrolase/oxidoreductase"/>
    <property type="match status" value="1"/>
</dbReference>
<evidence type="ECO:0000256" key="1">
    <source>
        <dbReference type="ARBA" id="ARBA00007749"/>
    </source>
</evidence>
<evidence type="ECO:0000313" key="7">
    <source>
        <dbReference type="Proteomes" id="UP000236728"/>
    </source>
</evidence>
<name>A0A1H6A8G8_9BACT</name>
<dbReference type="Pfam" id="PF00753">
    <property type="entry name" value="Lactamase_B"/>
    <property type="match status" value="1"/>
</dbReference>
<keyword evidence="4" id="KW-0862">Zinc</keyword>
<reference evidence="6 7" key="1">
    <citation type="submission" date="2016-10" db="EMBL/GenBank/DDBJ databases">
        <authorList>
            <person name="de Groot N.N."/>
        </authorList>
    </citation>
    <scope>NUCLEOTIDE SEQUENCE [LARGE SCALE GENOMIC DNA]</scope>
    <source>
        <strain evidence="6 7">DSM 22489</strain>
    </source>
</reference>
<protein>
    <submittedName>
        <fullName evidence="6">Glyoxylase, beta-lactamase superfamily II</fullName>
    </submittedName>
</protein>
<accession>A0A1H6A8G8</accession>
<dbReference type="Gene3D" id="3.60.15.10">
    <property type="entry name" value="Ribonuclease Z/Hydroxyacylglutathione hydrolase-like"/>
    <property type="match status" value="1"/>
</dbReference>
<gene>
    <name evidence="6" type="ORF">SAMN05421819_2978</name>
</gene>
<keyword evidence="2" id="KW-0479">Metal-binding</keyword>
<dbReference type="Proteomes" id="UP000236728">
    <property type="component" value="Unassembled WGS sequence"/>
</dbReference>
<dbReference type="PANTHER" id="PTHR42978">
    <property type="entry name" value="QUORUM-QUENCHING LACTONASE YTNP-RELATED-RELATED"/>
    <property type="match status" value="1"/>
</dbReference>
<evidence type="ECO:0000259" key="5">
    <source>
        <dbReference type="SMART" id="SM00849"/>
    </source>
</evidence>
<dbReference type="AlphaFoldDB" id="A0A1H6A8G8"/>
<dbReference type="InterPro" id="IPR001279">
    <property type="entry name" value="Metallo-B-lactamas"/>
</dbReference>
<evidence type="ECO:0000256" key="2">
    <source>
        <dbReference type="ARBA" id="ARBA00022723"/>
    </source>
</evidence>
<dbReference type="InterPro" id="IPR036866">
    <property type="entry name" value="RibonucZ/Hydroxyglut_hydro"/>
</dbReference>
<dbReference type="EMBL" id="FNVA01000005">
    <property type="protein sequence ID" value="SEG44662.1"/>
    <property type="molecule type" value="Genomic_DNA"/>
</dbReference>
<dbReference type="SMART" id="SM00849">
    <property type="entry name" value="Lactamase_B"/>
    <property type="match status" value="1"/>
</dbReference>
<dbReference type="InterPro" id="IPR051013">
    <property type="entry name" value="MBL_superfamily_lactonases"/>
</dbReference>
<evidence type="ECO:0000313" key="6">
    <source>
        <dbReference type="EMBL" id="SEG44662.1"/>
    </source>
</evidence>
<dbReference type="RefSeq" id="WP_103933847.1">
    <property type="nucleotide sequence ID" value="NZ_FNVA01000005.1"/>
</dbReference>
<proteinExistence type="inferred from homology"/>
<dbReference type="OrthoDB" id="9802897at2"/>
<evidence type="ECO:0000256" key="3">
    <source>
        <dbReference type="ARBA" id="ARBA00022801"/>
    </source>
</evidence>
<comment type="similarity">
    <text evidence="1">Belongs to the metallo-beta-lactamase superfamily.</text>
</comment>
<feature type="domain" description="Metallo-beta-lactamase" evidence="5">
    <location>
        <begin position="63"/>
        <end position="300"/>
    </location>
</feature>
<dbReference type="PANTHER" id="PTHR42978:SF6">
    <property type="entry name" value="QUORUM-QUENCHING LACTONASE YTNP-RELATED"/>
    <property type="match status" value="1"/>
</dbReference>